<organism evidence="1 2">
    <name type="scientific">Bartonella henselae (strain ATCC 49882 / DSM 28221 / CCUG 30454 / Houston 1)</name>
    <name type="common">Rochalimaea henselae</name>
    <dbReference type="NCBI Taxonomy" id="283166"/>
    <lineage>
        <taxon>Bacteria</taxon>
        <taxon>Pseudomonadati</taxon>
        <taxon>Pseudomonadota</taxon>
        <taxon>Alphaproteobacteria</taxon>
        <taxon>Hyphomicrobiales</taxon>
        <taxon>Bartonellaceae</taxon>
        <taxon>Bartonella</taxon>
    </lineage>
</organism>
<keyword evidence="2" id="KW-1185">Reference proteome</keyword>
<evidence type="ECO:0000313" key="2">
    <source>
        <dbReference type="Proteomes" id="UP000000421"/>
    </source>
</evidence>
<protein>
    <submittedName>
        <fullName evidence="1">Uncharacterized protein</fullName>
    </submittedName>
</protein>
<proteinExistence type="predicted"/>
<dbReference type="EnsemblBacteria" id="CAF28259">
    <property type="protein sequence ID" value="CAF28259"/>
    <property type="gene ID" value="BH14960"/>
</dbReference>
<dbReference type="Proteomes" id="UP000000421">
    <property type="component" value="Chromosome"/>
</dbReference>
<gene>
    <name evidence="1" type="ordered locus">BH14960</name>
</gene>
<dbReference type="EMBL" id="BX897699">
    <property type="protein sequence ID" value="CAF28259.1"/>
    <property type="molecule type" value="Genomic_DNA"/>
</dbReference>
<dbReference type="AlphaFoldDB" id="A0A0H3M6W5"/>
<accession>A0A0H3M6W5</accession>
<sequence length="130" mass="14385">MNEGLSTFILHPSFSIPHSSSLILHLSSSTPHSPSLTLHLSSSTSHPPPLILQRSLPHSKIVTSQTVLIVIVNPLKFLYDLKDVLVAYATTNRDLKTLNPSVKMNPLMWVSRNSGRFCYVQVLQALKAKS</sequence>
<dbReference type="KEGG" id="bhe:BH14960"/>
<reference evidence="1 2" key="1">
    <citation type="journal article" date="2004" name="Proc. Natl. Acad. Sci. U.S.A.">
        <title>The louse-borne human pathogen Bartonella quintana is a genomic derivative of the zoonotic agent Bartonella henselae.</title>
        <authorList>
            <person name="Alsmark U.C.M."/>
            <person name="Frank A.C."/>
            <person name="Karlberg E.O."/>
            <person name="Legault B.-A."/>
            <person name="Ardell D.H."/>
            <person name="Canbaeck B."/>
            <person name="Eriksson A.-S."/>
            <person name="Naeslund A.K."/>
            <person name="Handley S.A."/>
            <person name="Huvet M."/>
            <person name="La Scola B."/>
            <person name="Holmberg M."/>
            <person name="Andersson S.G.E."/>
        </authorList>
    </citation>
    <scope>NUCLEOTIDE SEQUENCE [LARGE SCALE GENOMIC DNA]</scope>
    <source>
        <strain evidence="2">ATCC 49882 / DSM 28221 / CCUG 30454 / Houston 1</strain>
    </source>
</reference>
<evidence type="ECO:0000313" key="1">
    <source>
        <dbReference type="EMBL" id="CAF28259.1"/>
    </source>
</evidence>
<name>A0A0H3M6W5_BARHE</name>
<dbReference type="PaxDb" id="283166-BH14960"/>